<evidence type="ECO:0000256" key="6">
    <source>
        <dbReference type="ARBA" id="ARBA00022692"/>
    </source>
</evidence>
<evidence type="ECO:0000256" key="4">
    <source>
        <dbReference type="ARBA" id="ARBA00022516"/>
    </source>
</evidence>
<dbReference type="GO" id="GO:0019432">
    <property type="term" value="P:triglyceride biosynthetic process"/>
    <property type="evidence" value="ECO:0007669"/>
    <property type="project" value="TreeGrafter"/>
</dbReference>
<comment type="similarity">
    <text evidence="3">Belongs to the 1-acyl-sn-glycerol-3-phosphate acyltransferase family.</text>
</comment>
<dbReference type="InterPro" id="IPR002123">
    <property type="entry name" value="Plipid/glycerol_acylTrfase"/>
</dbReference>
<keyword evidence="7 13" id="KW-1133">Transmembrane helix</keyword>
<evidence type="ECO:0000313" key="15">
    <source>
        <dbReference type="EMBL" id="JAP95251.1"/>
    </source>
</evidence>
<accession>A0A146KIN0</accession>
<reference evidence="15" key="1">
    <citation type="submission" date="2015-07" db="EMBL/GenBank/DDBJ databases">
        <title>Adaptation to a free-living lifestyle via gene acquisitions in the diplomonad Trepomonas sp. PC1.</title>
        <authorList>
            <person name="Xu F."/>
            <person name="Jerlstrom-Hultqvist J."/>
            <person name="Kolisko M."/>
            <person name="Simpson A.G.B."/>
            <person name="Roger A.J."/>
            <person name="Svard S.G."/>
            <person name="Andersson J.O."/>
        </authorList>
    </citation>
    <scope>NUCLEOTIDE SEQUENCE</scope>
    <source>
        <strain evidence="15">PC1</strain>
    </source>
</reference>
<evidence type="ECO:0000259" key="14">
    <source>
        <dbReference type="SMART" id="SM00563"/>
    </source>
</evidence>
<dbReference type="GO" id="GO:0005783">
    <property type="term" value="C:endoplasmic reticulum"/>
    <property type="evidence" value="ECO:0007669"/>
    <property type="project" value="TreeGrafter"/>
</dbReference>
<keyword evidence="10" id="KW-0594">Phospholipid biosynthesis</keyword>
<feature type="transmembrane region" description="Helical" evidence="13">
    <location>
        <begin position="113"/>
        <end position="134"/>
    </location>
</feature>
<keyword evidence="5 15" id="KW-0808">Transferase</keyword>
<evidence type="ECO:0000256" key="8">
    <source>
        <dbReference type="ARBA" id="ARBA00023098"/>
    </source>
</evidence>
<gene>
    <name evidence="15" type="ORF">TPC1_11826</name>
</gene>
<evidence type="ECO:0000256" key="9">
    <source>
        <dbReference type="ARBA" id="ARBA00023136"/>
    </source>
</evidence>
<feature type="transmembrane region" description="Helical" evidence="13">
    <location>
        <begin position="89"/>
        <end position="107"/>
    </location>
</feature>
<evidence type="ECO:0000256" key="13">
    <source>
        <dbReference type="SAM" id="Phobius"/>
    </source>
</evidence>
<dbReference type="PANTHER" id="PTHR23063">
    <property type="entry name" value="PHOSPHOLIPID ACYLTRANSFERASE"/>
    <property type="match status" value="1"/>
</dbReference>
<comment type="subcellular location">
    <subcellularLocation>
        <location evidence="1">Membrane</location>
    </subcellularLocation>
</comment>
<keyword evidence="8" id="KW-0443">Lipid metabolism</keyword>
<dbReference type="GO" id="GO:0016020">
    <property type="term" value="C:membrane"/>
    <property type="evidence" value="ECO:0007669"/>
    <property type="project" value="UniProtKB-SubCell"/>
</dbReference>
<evidence type="ECO:0000256" key="12">
    <source>
        <dbReference type="ARBA" id="ARBA00023315"/>
    </source>
</evidence>
<keyword evidence="6 13" id="KW-0812">Transmembrane</keyword>
<dbReference type="SMART" id="SM00563">
    <property type="entry name" value="PlsC"/>
    <property type="match status" value="1"/>
</dbReference>
<dbReference type="PANTHER" id="PTHR23063:SF2">
    <property type="entry name" value="GLYCEROL-3-PHOSPHATE ACYLTRANSFERASE 4, ISOFORM D-RELATED"/>
    <property type="match status" value="1"/>
</dbReference>
<dbReference type="AlphaFoldDB" id="A0A146KIN0"/>
<keyword evidence="9 13" id="KW-0472">Membrane</keyword>
<dbReference type="EMBL" id="GDID01001355">
    <property type="protein sequence ID" value="JAP95251.1"/>
    <property type="molecule type" value="Transcribed_RNA"/>
</dbReference>
<name>A0A146KIN0_9EUKA</name>
<protein>
    <submittedName>
        <fullName evidence="15">Lysophosphatidic acid acyltransferase</fullName>
    </submittedName>
</protein>
<keyword evidence="12 15" id="KW-0012">Acyltransferase</keyword>
<evidence type="ECO:0000256" key="1">
    <source>
        <dbReference type="ARBA" id="ARBA00004370"/>
    </source>
</evidence>
<organism evidence="15">
    <name type="scientific">Trepomonas sp. PC1</name>
    <dbReference type="NCBI Taxonomy" id="1076344"/>
    <lineage>
        <taxon>Eukaryota</taxon>
        <taxon>Metamonada</taxon>
        <taxon>Diplomonadida</taxon>
        <taxon>Hexamitidae</taxon>
        <taxon>Hexamitinae</taxon>
        <taxon>Trepomonas</taxon>
    </lineage>
</organism>
<dbReference type="CDD" id="cd07991">
    <property type="entry name" value="LPLAT_LPCAT1-like"/>
    <property type="match status" value="1"/>
</dbReference>
<proteinExistence type="inferred from homology"/>
<dbReference type="SUPFAM" id="SSF69593">
    <property type="entry name" value="Glycerol-3-phosphate (1)-acyltransferase"/>
    <property type="match status" value="1"/>
</dbReference>
<evidence type="ECO:0000256" key="2">
    <source>
        <dbReference type="ARBA" id="ARBA00005189"/>
    </source>
</evidence>
<dbReference type="Pfam" id="PF01553">
    <property type="entry name" value="Acyltransferase"/>
    <property type="match status" value="1"/>
</dbReference>
<dbReference type="GO" id="GO:0008654">
    <property type="term" value="P:phospholipid biosynthetic process"/>
    <property type="evidence" value="ECO:0007669"/>
    <property type="project" value="UniProtKB-KW"/>
</dbReference>
<keyword evidence="4" id="KW-0444">Lipid biosynthesis</keyword>
<dbReference type="InterPro" id="IPR045252">
    <property type="entry name" value="LPCAT1-like"/>
</dbReference>
<evidence type="ECO:0000256" key="5">
    <source>
        <dbReference type="ARBA" id="ARBA00022679"/>
    </source>
</evidence>
<evidence type="ECO:0000256" key="3">
    <source>
        <dbReference type="ARBA" id="ARBA00008655"/>
    </source>
</evidence>
<feature type="domain" description="Phospholipid/glycerol acyltransferase" evidence="14">
    <location>
        <begin position="176"/>
        <end position="288"/>
    </location>
</feature>
<evidence type="ECO:0000256" key="11">
    <source>
        <dbReference type="ARBA" id="ARBA00023264"/>
    </source>
</evidence>
<evidence type="ECO:0000256" key="7">
    <source>
        <dbReference type="ARBA" id="ARBA00022989"/>
    </source>
</evidence>
<keyword evidence="11" id="KW-1208">Phospholipid metabolism</keyword>
<dbReference type="GO" id="GO:0004366">
    <property type="term" value="F:glycerol-3-phosphate O-acyltransferase activity"/>
    <property type="evidence" value="ECO:0007669"/>
    <property type="project" value="TreeGrafter"/>
</dbReference>
<comment type="pathway">
    <text evidence="2">Lipid metabolism.</text>
</comment>
<sequence length="408" mass="46971">MINNDQLKSALQDALTYCKLNRYDYTLTQNDLPKLQKQFEKALRKKAQEVQNLNHFELTAQLMGDFANTMIQDSFTECFKSHRRNSWNTTPFLYFLYCIGVVIRYGFLLPLRMLIFFATVVISAVLLILIEVLIPHSKFKKTLQLATFRKAAQGFCLSFFTVIRKHGQIHPHKPGRIYVANHTTTFDFAVLSSITPFSTIGQKHKGFQGFIQKYIVSAIDPVWFERTDKKQRKSVAELLKERTFDESCSCSMVVFPEGCCVNNRFIVQFKKGAFDLGAEVCPVAIRYGDGSLRAYQNSKKQNFIQFLVGLWTQWVMLVDVWFLEPLTLNENETADEFAHRTQLMIAQTAGLVPRQWDGYLKYVQVNDTMKKEVLDANAKKLGLVVEEQGDEVSFSYSGSTQMERKVVQ</sequence>
<evidence type="ECO:0000256" key="10">
    <source>
        <dbReference type="ARBA" id="ARBA00023209"/>
    </source>
</evidence>